<proteinExistence type="predicted"/>
<dbReference type="RefSeq" id="XP_018298766.1">
    <property type="nucleotide sequence ID" value="XM_018434387.1"/>
</dbReference>
<dbReference type="VEuPathDB" id="FungiDB:PHYBLDRAFT_161365"/>
<dbReference type="OrthoDB" id="10340804at2759"/>
<organism evidence="2 3">
    <name type="scientific">Phycomyces blakesleeanus (strain ATCC 8743b / DSM 1359 / FGSC 10004 / NBRC 33097 / NRRL 1555)</name>
    <dbReference type="NCBI Taxonomy" id="763407"/>
    <lineage>
        <taxon>Eukaryota</taxon>
        <taxon>Fungi</taxon>
        <taxon>Fungi incertae sedis</taxon>
        <taxon>Mucoromycota</taxon>
        <taxon>Mucoromycotina</taxon>
        <taxon>Mucoromycetes</taxon>
        <taxon>Mucorales</taxon>
        <taxon>Phycomycetaceae</taxon>
        <taxon>Phycomyces</taxon>
    </lineage>
</organism>
<dbReference type="InParanoid" id="A0A162Q7C3"/>
<evidence type="ECO:0000313" key="3">
    <source>
        <dbReference type="Proteomes" id="UP000077315"/>
    </source>
</evidence>
<accession>A0A162Q7C3</accession>
<dbReference type="GeneID" id="28995293"/>
<feature type="compositionally biased region" description="Basic and acidic residues" evidence="1">
    <location>
        <begin position="59"/>
        <end position="93"/>
    </location>
</feature>
<dbReference type="EMBL" id="KV440971">
    <property type="protein sequence ID" value="OAD80726.1"/>
    <property type="molecule type" value="Genomic_DNA"/>
</dbReference>
<gene>
    <name evidence="2" type="ORF">PHYBLDRAFT_161365</name>
</gene>
<evidence type="ECO:0000313" key="2">
    <source>
        <dbReference type="EMBL" id="OAD80726.1"/>
    </source>
</evidence>
<name>A0A162Q7C3_PHYB8</name>
<reference evidence="3" key="1">
    <citation type="submission" date="2015-06" db="EMBL/GenBank/DDBJ databases">
        <title>Expansion of signal transduction pathways in fungi by whole-genome duplication.</title>
        <authorList>
            <consortium name="DOE Joint Genome Institute"/>
            <person name="Corrochano L.M."/>
            <person name="Kuo A."/>
            <person name="Marcet-Houben M."/>
            <person name="Polaino S."/>
            <person name="Salamov A."/>
            <person name="Villalobos J.M."/>
            <person name="Alvarez M.I."/>
            <person name="Avalos J."/>
            <person name="Benito E.P."/>
            <person name="Benoit I."/>
            <person name="Burger G."/>
            <person name="Camino L.P."/>
            <person name="Canovas D."/>
            <person name="Cerda-Olmedo E."/>
            <person name="Cheng J.-F."/>
            <person name="Dominguez A."/>
            <person name="Elias M."/>
            <person name="Eslava A.P."/>
            <person name="Glaser F."/>
            <person name="Grimwood J."/>
            <person name="Gutierrez G."/>
            <person name="Heitman J."/>
            <person name="Henrissat B."/>
            <person name="Iturriaga E.A."/>
            <person name="Lang B.F."/>
            <person name="Lavin J.L."/>
            <person name="Lee S."/>
            <person name="Li W."/>
            <person name="Lindquist E."/>
            <person name="Lopez-Garcia S."/>
            <person name="Luque E.M."/>
            <person name="Marcos A.T."/>
            <person name="Martin J."/>
            <person name="McCluskey K."/>
            <person name="Medina H.R."/>
            <person name="Miralles-Duran A."/>
            <person name="Miyazaki A."/>
            <person name="Munoz-Torres E."/>
            <person name="Oguiza J.A."/>
            <person name="Ohm R."/>
            <person name="Olmedo M."/>
            <person name="Orejas M."/>
            <person name="Ortiz-Castellanos L."/>
            <person name="Pisabarro A.G."/>
            <person name="Rodriguez-Romero J."/>
            <person name="Ruiz-Herrera J."/>
            <person name="Ruiz-Vazquez R."/>
            <person name="Sanz C."/>
            <person name="Schackwitz W."/>
            <person name="Schmutz J."/>
            <person name="Shahriari M."/>
            <person name="Shelest E."/>
            <person name="Silva-Franco F."/>
            <person name="Soanes D."/>
            <person name="Syed K."/>
            <person name="Tagua V.G."/>
            <person name="Talbot N.J."/>
            <person name="Thon M."/>
            <person name="De vries R.P."/>
            <person name="Wiebenga A."/>
            <person name="Yadav J.S."/>
            <person name="Braun E.L."/>
            <person name="Baker S."/>
            <person name="Garre V."/>
            <person name="Horwitz B."/>
            <person name="Torres-Martinez S."/>
            <person name="Idnurm A."/>
            <person name="Herrera-Estrella A."/>
            <person name="Gabaldon T."/>
            <person name="Grigoriev I.V."/>
        </authorList>
    </citation>
    <scope>NUCLEOTIDE SEQUENCE [LARGE SCALE GENOMIC DNA]</scope>
    <source>
        <strain evidence="3">NRRL 1555(-)</strain>
    </source>
</reference>
<sequence>MVRRSNRRDSSLVSYQKPNMPLSSGLLSQFASWARIILMSPSHGKSGKKRKATPGDTEEERRVKSSEPRETDIRTRPDATEENEEPKRLDSRSHFPNVWQRTALCRTTYQKLRQKSLPLWAILHLRHLLGALQQQLIQPPQLVQTSDAPLPLLSQSQSPSHPRMFMNIERLASGSSCSRKRYGRRANYALTAVAYTIDQDTDLICVHPLWVAPRTNLINNNIKNNKFDDSDDSEDDDDVPLGSLRFDPVK</sequence>
<feature type="region of interest" description="Disordered" evidence="1">
    <location>
        <begin position="223"/>
        <end position="250"/>
    </location>
</feature>
<feature type="region of interest" description="Disordered" evidence="1">
    <location>
        <begin position="41"/>
        <end position="93"/>
    </location>
</feature>
<protein>
    <submittedName>
        <fullName evidence="2">Uncharacterized protein</fullName>
    </submittedName>
</protein>
<feature type="compositionally biased region" description="Acidic residues" evidence="1">
    <location>
        <begin position="229"/>
        <end position="239"/>
    </location>
</feature>
<evidence type="ECO:0000256" key="1">
    <source>
        <dbReference type="SAM" id="MobiDB-lite"/>
    </source>
</evidence>
<dbReference type="Proteomes" id="UP000077315">
    <property type="component" value="Unassembled WGS sequence"/>
</dbReference>
<dbReference type="AlphaFoldDB" id="A0A162Q7C3"/>
<keyword evidence="3" id="KW-1185">Reference proteome</keyword>